<dbReference type="EMBL" id="CAFBLY010000007">
    <property type="protein sequence ID" value="CAB4878788.1"/>
    <property type="molecule type" value="Genomic_DNA"/>
</dbReference>
<organism evidence="2">
    <name type="scientific">freshwater metagenome</name>
    <dbReference type="NCBI Taxonomy" id="449393"/>
    <lineage>
        <taxon>unclassified sequences</taxon>
        <taxon>metagenomes</taxon>
        <taxon>ecological metagenomes</taxon>
    </lineage>
</organism>
<sequence length="57" mass="5779">MTVSCPNKVTGPVTGITAKAIKHVVALMIGAITKMILSAAAGIKSSLRANLTPSDND</sequence>
<name>A0A6J7EAC4_9ZZZZ</name>
<dbReference type="AlphaFoldDB" id="A0A6J7EAC4"/>
<keyword evidence="1" id="KW-0472">Membrane</keyword>
<protein>
    <submittedName>
        <fullName evidence="2">Unannotated protein</fullName>
    </submittedName>
</protein>
<gene>
    <name evidence="2" type="ORF">UFOPK3480_00197</name>
</gene>
<proteinExistence type="predicted"/>
<accession>A0A6J7EAC4</accession>
<keyword evidence="1" id="KW-1133">Transmembrane helix</keyword>
<feature type="transmembrane region" description="Helical" evidence="1">
    <location>
        <begin position="20"/>
        <end position="43"/>
    </location>
</feature>
<reference evidence="2" key="1">
    <citation type="submission" date="2020-05" db="EMBL/GenBank/DDBJ databases">
        <authorList>
            <person name="Chiriac C."/>
            <person name="Salcher M."/>
            <person name="Ghai R."/>
            <person name="Kavagutti S V."/>
        </authorList>
    </citation>
    <scope>NUCLEOTIDE SEQUENCE</scope>
</reference>
<evidence type="ECO:0000313" key="2">
    <source>
        <dbReference type="EMBL" id="CAB4878788.1"/>
    </source>
</evidence>
<evidence type="ECO:0000256" key="1">
    <source>
        <dbReference type="SAM" id="Phobius"/>
    </source>
</evidence>
<keyword evidence="1" id="KW-0812">Transmembrane</keyword>